<name>A0A9P8Q1E6_WICPI</name>
<evidence type="ECO:0000256" key="1">
    <source>
        <dbReference type="SAM" id="MobiDB-lite"/>
    </source>
</evidence>
<dbReference type="EMBL" id="JAEUBG010004429">
    <property type="protein sequence ID" value="KAH3681405.1"/>
    <property type="molecule type" value="Genomic_DNA"/>
</dbReference>
<feature type="region of interest" description="Disordered" evidence="1">
    <location>
        <begin position="88"/>
        <end position="110"/>
    </location>
</feature>
<proteinExistence type="predicted"/>
<protein>
    <submittedName>
        <fullName evidence="2">Uncharacterized protein</fullName>
    </submittedName>
</protein>
<evidence type="ECO:0000313" key="3">
    <source>
        <dbReference type="Proteomes" id="UP000774326"/>
    </source>
</evidence>
<reference evidence="2" key="2">
    <citation type="submission" date="2021-01" db="EMBL/GenBank/DDBJ databases">
        <authorList>
            <person name="Schikora-Tamarit M.A."/>
        </authorList>
    </citation>
    <scope>NUCLEOTIDE SEQUENCE</scope>
    <source>
        <strain evidence="2">CBS2887</strain>
    </source>
</reference>
<dbReference type="Proteomes" id="UP000774326">
    <property type="component" value="Unassembled WGS sequence"/>
</dbReference>
<comment type="caution">
    <text evidence="2">The sequence shown here is derived from an EMBL/GenBank/DDBJ whole genome shotgun (WGS) entry which is preliminary data.</text>
</comment>
<dbReference type="AlphaFoldDB" id="A0A9P8Q1E6"/>
<organism evidence="2 3">
    <name type="scientific">Wickerhamomyces pijperi</name>
    <name type="common">Yeast</name>
    <name type="synonym">Pichia pijperi</name>
    <dbReference type="NCBI Taxonomy" id="599730"/>
    <lineage>
        <taxon>Eukaryota</taxon>
        <taxon>Fungi</taxon>
        <taxon>Dikarya</taxon>
        <taxon>Ascomycota</taxon>
        <taxon>Saccharomycotina</taxon>
        <taxon>Saccharomycetes</taxon>
        <taxon>Phaffomycetales</taxon>
        <taxon>Wickerhamomycetaceae</taxon>
        <taxon>Wickerhamomyces</taxon>
    </lineage>
</organism>
<gene>
    <name evidence="2" type="ORF">WICPIJ_007621</name>
</gene>
<evidence type="ECO:0000313" key="2">
    <source>
        <dbReference type="EMBL" id="KAH3681405.1"/>
    </source>
</evidence>
<sequence>MERGDRFCVTYSATAFLLESDNDLINFLLGDREGWGENSVDTQVTVNGTSTSQRPDTVVVEFLEELTVEVVRDFEWLLGGLVLDELNTPETTSTSDVTDELGVNGSQLFT</sequence>
<accession>A0A9P8Q1E6</accession>
<reference evidence="2" key="1">
    <citation type="journal article" date="2021" name="Open Biol.">
        <title>Shared evolutionary footprints suggest mitochondrial oxidative damage underlies multiple complex I losses in fungi.</title>
        <authorList>
            <person name="Schikora-Tamarit M.A."/>
            <person name="Marcet-Houben M."/>
            <person name="Nosek J."/>
            <person name="Gabaldon T."/>
        </authorList>
    </citation>
    <scope>NUCLEOTIDE SEQUENCE</scope>
    <source>
        <strain evidence="2">CBS2887</strain>
    </source>
</reference>
<keyword evidence="3" id="KW-1185">Reference proteome</keyword>